<sequence length="223" mass="25156">MNKRKLIIRLAGYLVFLLFLFYLIRSSGYTVADLTPDTIREIAHDDIGLIMLIMLVIMTLQNIFTFIPLILVITANITLFGFLEGYLYGCFCSVIGSTLVFLSIRYLFRDVFAGSPKIQQFQARIEKNGFTYVLFGRILPLMPTNLINITSGLSTIRTTHFVLATTIGNLVYGLVLSSLSFGLISASAHNRIYIIVTVIVVLAGIYLYRINKKRHKKSNEVNL</sequence>
<accession>A0ABR8N1P2</accession>
<keyword evidence="5 6" id="KW-0472">Membrane</keyword>
<dbReference type="EMBL" id="JACXZA010000004">
    <property type="protein sequence ID" value="MBD3920389.1"/>
    <property type="molecule type" value="Genomic_DNA"/>
</dbReference>
<feature type="transmembrane region" description="Helical" evidence="6">
    <location>
        <begin position="190"/>
        <end position="208"/>
    </location>
</feature>
<keyword evidence="4 6" id="KW-1133">Transmembrane helix</keyword>
<dbReference type="InterPro" id="IPR015414">
    <property type="entry name" value="TMEM64"/>
</dbReference>
<feature type="transmembrane region" description="Helical" evidence="6">
    <location>
        <begin position="85"/>
        <end position="108"/>
    </location>
</feature>
<dbReference type="PANTHER" id="PTHR12677:SF59">
    <property type="entry name" value="GOLGI APPARATUS MEMBRANE PROTEIN TVP38-RELATED"/>
    <property type="match status" value="1"/>
</dbReference>
<evidence type="ECO:0000256" key="2">
    <source>
        <dbReference type="ARBA" id="ARBA00022475"/>
    </source>
</evidence>
<comment type="subcellular location">
    <subcellularLocation>
        <location evidence="1 6">Cell membrane</location>
        <topology evidence="1 6">Multi-pass membrane protein</topology>
    </subcellularLocation>
</comment>
<keyword evidence="3 6" id="KW-0812">Transmembrane</keyword>
<feature type="transmembrane region" description="Helical" evidence="6">
    <location>
        <begin position="161"/>
        <end position="184"/>
    </location>
</feature>
<keyword evidence="2 6" id="KW-1003">Cell membrane</keyword>
<feature type="domain" description="VTT" evidence="7">
    <location>
        <begin position="70"/>
        <end position="178"/>
    </location>
</feature>
<evidence type="ECO:0000256" key="6">
    <source>
        <dbReference type="RuleBase" id="RU366058"/>
    </source>
</evidence>
<evidence type="ECO:0000256" key="5">
    <source>
        <dbReference type="ARBA" id="ARBA00023136"/>
    </source>
</evidence>
<name>A0ABR8N1P2_9BACL</name>
<evidence type="ECO:0000256" key="3">
    <source>
        <dbReference type="ARBA" id="ARBA00022692"/>
    </source>
</evidence>
<feature type="transmembrane region" description="Helical" evidence="6">
    <location>
        <begin position="128"/>
        <end position="149"/>
    </location>
</feature>
<gene>
    <name evidence="8" type="ORF">H8B09_16630</name>
</gene>
<proteinExistence type="inferred from homology"/>
<dbReference type="InterPro" id="IPR032816">
    <property type="entry name" value="VTT_dom"/>
</dbReference>
<evidence type="ECO:0000313" key="8">
    <source>
        <dbReference type="EMBL" id="MBD3920389.1"/>
    </source>
</evidence>
<dbReference type="Pfam" id="PF09335">
    <property type="entry name" value="VTT_dom"/>
    <property type="match status" value="1"/>
</dbReference>
<protein>
    <recommendedName>
        <fullName evidence="6">TVP38/TMEM64 family membrane protein</fullName>
    </recommendedName>
</protein>
<evidence type="ECO:0000313" key="9">
    <source>
        <dbReference type="Proteomes" id="UP000609346"/>
    </source>
</evidence>
<dbReference type="PANTHER" id="PTHR12677">
    <property type="entry name" value="GOLGI APPARATUS MEMBRANE PROTEIN TVP38-RELATED"/>
    <property type="match status" value="1"/>
</dbReference>
<comment type="caution">
    <text evidence="8">The sequence shown here is derived from an EMBL/GenBank/DDBJ whole genome shotgun (WGS) entry which is preliminary data.</text>
</comment>
<dbReference type="Proteomes" id="UP000609346">
    <property type="component" value="Unassembled WGS sequence"/>
</dbReference>
<dbReference type="RefSeq" id="WP_191204691.1">
    <property type="nucleotide sequence ID" value="NZ_JACXZA010000004.1"/>
</dbReference>
<feature type="transmembrane region" description="Helical" evidence="6">
    <location>
        <begin position="50"/>
        <end position="73"/>
    </location>
</feature>
<evidence type="ECO:0000256" key="4">
    <source>
        <dbReference type="ARBA" id="ARBA00022989"/>
    </source>
</evidence>
<keyword evidence="9" id="KW-1185">Reference proteome</keyword>
<reference evidence="8 9" key="1">
    <citation type="submission" date="2020-09" db="EMBL/GenBank/DDBJ databases">
        <title>Paenibacillus sp. strain PR3 16S rRNA gene Genome sequencing and assembly.</title>
        <authorList>
            <person name="Kim J."/>
        </authorList>
    </citation>
    <scope>NUCLEOTIDE SEQUENCE [LARGE SCALE GENOMIC DNA]</scope>
    <source>
        <strain evidence="8 9">PR3</strain>
    </source>
</reference>
<comment type="similarity">
    <text evidence="6">Belongs to the TVP38/TMEM64 family.</text>
</comment>
<evidence type="ECO:0000259" key="7">
    <source>
        <dbReference type="Pfam" id="PF09335"/>
    </source>
</evidence>
<evidence type="ECO:0000256" key="1">
    <source>
        <dbReference type="ARBA" id="ARBA00004651"/>
    </source>
</evidence>
<organism evidence="8 9">
    <name type="scientific">Paenibacillus terricola</name>
    <dbReference type="NCBI Taxonomy" id="2763503"/>
    <lineage>
        <taxon>Bacteria</taxon>
        <taxon>Bacillati</taxon>
        <taxon>Bacillota</taxon>
        <taxon>Bacilli</taxon>
        <taxon>Bacillales</taxon>
        <taxon>Paenibacillaceae</taxon>
        <taxon>Paenibacillus</taxon>
    </lineage>
</organism>